<dbReference type="Pfam" id="PF13966">
    <property type="entry name" value="zf-RVT"/>
    <property type="match status" value="1"/>
</dbReference>
<name>A0AAD5ZKV0_9POAL</name>
<dbReference type="InterPro" id="IPR043128">
    <property type="entry name" value="Rev_trsase/Diguanyl_cyclase"/>
</dbReference>
<dbReference type="Gene3D" id="3.30.70.270">
    <property type="match status" value="1"/>
</dbReference>
<organism evidence="2 3">
    <name type="scientific">Rhynchospora tenuis</name>
    <dbReference type="NCBI Taxonomy" id="198213"/>
    <lineage>
        <taxon>Eukaryota</taxon>
        <taxon>Viridiplantae</taxon>
        <taxon>Streptophyta</taxon>
        <taxon>Embryophyta</taxon>
        <taxon>Tracheophyta</taxon>
        <taxon>Spermatophyta</taxon>
        <taxon>Magnoliopsida</taxon>
        <taxon>Liliopsida</taxon>
        <taxon>Poales</taxon>
        <taxon>Cyperaceae</taxon>
        <taxon>Cyperoideae</taxon>
        <taxon>Rhynchosporeae</taxon>
        <taxon>Rhynchospora</taxon>
    </lineage>
</organism>
<evidence type="ECO:0000259" key="1">
    <source>
        <dbReference type="PROSITE" id="PS50878"/>
    </source>
</evidence>
<dbReference type="PANTHER" id="PTHR33116:SF86">
    <property type="entry name" value="REVERSE TRANSCRIPTASE DOMAIN-CONTAINING PROTEIN"/>
    <property type="match status" value="1"/>
</dbReference>
<dbReference type="InterPro" id="IPR000477">
    <property type="entry name" value="RT_dom"/>
</dbReference>
<dbReference type="PROSITE" id="PS50878">
    <property type="entry name" value="RT_POL"/>
    <property type="match status" value="1"/>
</dbReference>
<dbReference type="AlphaFoldDB" id="A0AAD5ZKV0"/>
<dbReference type="InterPro" id="IPR026960">
    <property type="entry name" value="RVT-Znf"/>
</dbReference>
<dbReference type="Proteomes" id="UP001210211">
    <property type="component" value="Unassembled WGS sequence"/>
</dbReference>
<gene>
    <name evidence="2" type="ORF">LUZ61_003457</name>
</gene>
<dbReference type="SUPFAM" id="SSF56672">
    <property type="entry name" value="DNA/RNA polymerases"/>
    <property type="match status" value="1"/>
</dbReference>
<dbReference type="Pfam" id="PF00078">
    <property type="entry name" value="RVT_1"/>
    <property type="match status" value="1"/>
</dbReference>
<evidence type="ECO:0000313" key="3">
    <source>
        <dbReference type="Proteomes" id="UP001210211"/>
    </source>
</evidence>
<sequence>MGPDKSCGPDGFTTRFLQQNWGLLGQEICTQIRKIFHEGEVPKEWLKCHVTLIPKSPEPQTPAEYRPISVGNVFYRLFMKLIARRLRSVLKNVISQEQNAFLKGRSISDNIILVKEILHSFSQTNFKQKAFLLKADINKAFDKLDWSFLEMALVYLNVPQKIIKLVLSSYKQARVTIKINGKGDGFIKPTRGLRQGCPMSPYIFIIAMEMMSRVLLKTHDEGRLKGVHVAKTSPAITHAIYADDLVIMGDSSEQEIHSFQSILNMFAEASGLCINPQKSKLWFSRGCNENIISRVQQKWGAVRVSSHERYLGIMLDKKGDTKHNGRMLVEKLKGKLAGWKANMLSHAGRLVLIKSVLMSMPVYVMTIQLLPKGILKEINSLLAKFFWGKLDRERYLTFISWKRVCKPIESGGLGVKDIDNFGQALFLKLIWSLMADENKLWVKVCKSKYYPTVGYWRSRRNRRCSKVWNQTLALREVFKEQVLWHLENGKNVTALSQPWFQGWTVQEVASPKDRKIRVSELVDGQTGQWKVDELSRLFQHQQVQQIITSSNKPNPQSEISDRLVWRLTKSGRYAVKEGYKMLLNVQERAHSITNFEWGIIWKWKNIEPRVKIFLWRLVNKGLPMGVNMHVRMNNLDPICQRCHQESEYEMHCLFFCETSRQVWFGGQLGLRVHDLPLNIDETVQQVMNTLNEDEAKVFAITMWEIWKERNKAVIEKGVFKVQDVIKRVNAKLSADMLAQLPLNRNLVPYNPPRYEFDENGWQVLVDASWQVGGKAGGAYVIYDRGKLHSVGLHTMNLDDPFHAEAEVLKNALCHMYESIRVPASQLVQFFSDCLNLVIAVNQADTTDLPSRSKPVPLSRSYPRLHYSPAEPALALPLLHSPESLNPFPPLSSLNPHYLH</sequence>
<keyword evidence="3" id="KW-1185">Reference proteome</keyword>
<dbReference type="InterPro" id="IPR043502">
    <property type="entry name" value="DNA/RNA_pol_sf"/>
</dbReference>
<comment type="caution">
    <text evidence="2">The sequence shown here is derived from an EMBL/GenBank/DDBJ whole genome shotgun (WGS) entry which is preliminary data.</text>
</comment>
<protein>
    <recommendedName>
        <fullName evidence="1">Reverse transcriptase domain-containing protein</fullName>
    </recommendedName>
</protein>
<dbReference type="PANTHER" id="PTHR33116">
    <property type="entry name" value="REVERSE TRANSCRIPTASE ZINC-BINDING DOMAIN-CONTAINING PROTEIN-RELATED-RELATED"/>
    <property type="match status" value="1"/>
</dbReference>
<dbReference type="CDD" id="cd01650">
    <property type="entry name" value="RT_nLTR_like"/>
    <property type="match status" value="1"/>
</dbReference>
<evidence type="ECO:0000313" key="2">
    <source>
        <dbReference type="EMBL" id="KAJ3699752.1"/>
    </source>
</evidence>
<reference evidence="2 3" key="1">
    <citation type="journal article" date="2022" name="Cell">
        <title>Repeat-based holocentromeres influence genome architecture and karyotype evolution.</title>
        <authorList>
            <person name="Hofstatter P.G."/>
            <person name="Thangavel G."/>
            <person name="Lux T."/>
            <person name="Neumann P."/>
            <person name="Vondrak T."/>
            <person name="Novak P."/>
            <person name="Zhang M."/>
            <person name="Costa L."/>
            <person name="Castellani M."/>
            <person name="Scott A."/>
            <person name="Toegelov H."/>
            <person name="Fuchs J."/>
            <person name="Mata-Sucre Y."/>
            <person name="Dias Y."/>
            <person name="Vanzela A.L.L."/>
            <person name="Huettel B."/>
            <person name="Almeida C.C.S."/>
            <person name="Simkova H."/>
            <person name="Souza G."/>
            <person name="Pedrosa-Harand A."/>
            <person name="Macas J."/>
            <person name="Mayer K.F.X."/>
            <person name="Houben A."/>
            <person name="Marques A."/>
        </authorList>
    </citation>
    <scope>NUCLEOTIDE SEQUENCE [LARGE SCALE GENOMIC DNA]</scope>
    <source>
        <strain evidence="2">RhyTen1mFocal</strain>
    </source>
</reference>
<feature type="domain" description="Reverse transcriptase" evidence="1">
    <location>
        <begin position="34"/>
        <end position="315"/>
    </location>
</feature>
<accession>A0AAD5ZKV0</accession>
<dbReference type="EMBL" id="JAMRDG010000001">
    <property type="protein sequence ID" value="KAJ3699752.1"/>
    <property type="molecule type" value="Genomic_DNA"/>
</dbReference>
<proteinExistence type="predicted"/>